<comment type="caution">
    <text evidence="1">The sequence shown here is derived from an EMBL/GenBank/DDBJ whole genome shotgun (WGS) entry which is preliminary data.</text>
</comment>
<name>A0A2N0RRN6_9GLOM</name>
<dbReference type="Proteomes" id="UP000232688">
    <property type="component" value="Unassembled WGS sequence"/>
</dbReference>
<protein>
    <submittedName>
        <fullName evidence="1">Uncharacterized protein</fullName>
    </submittedName>
</protein>
<evidence type="ECO:0000313" key="2">
    <source>
        <dbReference type="Proteomes" id="UP000232688"/>
    </source>
</evidence>
<reference evidence="1 2" key="1">
    <citation type="submission" date="2017-10" db="EMBL/GenBank/DDBJ databases">
        <title>Extensive intraspecific genome diversity in a model arbuscular mycorrhizal fungus.</title>
        <authorList>
            <person name="Chen E.C.H."/>
            <person name="Morin E."/>
            <person name="Baudet D."/>
            <person name="Noel J."/>
            <person name="Ndikumana S."/>
            <person name="Charron P."/>
            <person name="St-Onge C."/>
            <person name="Giorgi J."/>
            <person name="Grigoriev I.V."/>
            <person name="Roux C."/>
            <person name="Martin F.M."/>
            <person name="Corradi N."/>
        </authorList>
    </citation>
    <scope>NUCLEOTIDE SEQUENCE [LARGE SCALE GENOMIC DNA]</scope>
    <source>
        <strain evidence="1 2">A1</strain>
    </source>
</reference>
<dbReference type="VEuPathDB" id="FungiDB:RhiirA1_460403"/>
<proteinExistence type="predicted"/>
<organism evidence="1 2">
    <name type="scientific">Rhizophagus irregularis</name>
    <dbReference type="NCBI Taxonomy" id="588596"/>
    <lineage>
        <taxon>Eukaryota</taxon>
        <taxon>Fungi</taxon>
        <taxon>Fungi incertae sedis</taxon>
        <taxon>Mucoromycota</taxon>
        <taxon>Glomeromycotina</taxon>
        <taxon>Glomeromycetes</taxon>
        <taxon>Glomerales</taxon>
        <taxon>Glomeraceae</taxon>
        <taxon>Rhizophagus</taxon>
    </lineage>
</organism>
<reference evidence="1 2" key="2">
    <citation type="submission" date="2017-10" db="EMBL/GenBank/DDBJ databases">
        <title>Genome analyses suggest a sexual origin of heterokaryosis in a supposedly ancient asexual fungus.</title>
        <authorList>
            <person name="Corradi N."/>
            <person name="Sedzielewska K."/>
            <person name="Noel J."/>
            <person name="Charron P."/>
            <person name="Farinelli L."/>
            <person name="Marton T."/>
            <person name="Kruger M."/>
            <person name="Pelin A."/>
            <person name="Brachmann A."/>
            <person name="Corradi N."/>
        </authorList>
    </citation>
    <scope>NUCLEOTIDE SEQUENCE [LARGE SCALE GENOMIC DNA]</scope>
    <source>
        <strain evidence="1 2">A1</strain>
    </source>
</reference>
<dbReference type="AlphaFoldDB" id="A0A2N0RRN6"/>
<dbReference type="EMBL" id="LLXH01000501">
    <property type="protein sequence ID" value="PKC65945.1"/>
    <property type="molecule type" value="Genomic_DNA"/>
</dbReference>
<sequence>MTFANDPLDPIEAEWISDAMMGGLIWADNEWKGYGRQYDGTSLYPSIQQSNANFPIRQVHKINVLFNRVPFIIVFTTKEYTNLDLNIKLQNTVKKK</sequence>
<gene>
    <name evidence="1" type="ORF">RhiirA1_460403</name>
</gene>
<evidence type="ECO:0000313" key="1">
    <source>
        <dbReference type="EMBL" id="PKC65945.1"/>
    </source>
</evidence>
<accession>A0A2N0RRN6</accession>